<evidence type="ECO:0000256" key="4">
    <source>
        <dbReference type="ARBA" id="ARBA00038388"/>
    </source>
</evidence>
<dbReference type="InterPro" id="IPR015854">
    <property type="entry name" value="ABC_transpr_LolD-like"/>
</dbReference>
<dbReference type="AlphaFoldDB" id="A0A2K8QIQ3"/>
<evidence type="ECO:0000256" key="3">
    <source>
        <dbReference type="ARBA" id="ARBA00022840"/>
    </source>
</evidence>
<name>A0A2K8QIQ3_9GAMM</name>
<dbReference type="SUPFAM" id="SSF52540">
    <property type="entry name" value="P-loop containing nucleoside triphosphate hydrolases"/>
    <property type="match status" value="1"/>
</dbReference>
<dbReference type="InterPro" id="IPR017911">
    <property type="entry name" value="MacB-like_ATP-bd"/>
</dbReference>
<dbReference type="RefSeq" id="WP_100849020.1">
    <property type="nucleotide sequence ID" value="NZ_BMJF01000004.1"/>
</dbReference>
<dbReference type="KEGG" id="dfn:CVE23_04930"/>
<dbReference type="Gene3D" id="3.40.50.300">
    <property type="entry name" value="P-loop containing nucleotide triphosphate hydrolases"/>
    <property type="match status" value="1"/>
</dbReference>
<evidence type="ECO:0000313" key="6">
    <source>
        <dbReference type="EMBL" id="ATZ93379.1"/>
    </source>
</evidence>
<keyword evidence="3 6" id="KW-0067">ATP-binding</keyword>
<dbReference type="GO" id="GO:1902495">
    <property type="term" value="C:transmembrane transporter complex"/>
    <property type="evidence" value="ECO:0007669"/>
    <property type="project" value="UniProtKB-ARBA"/>
</dbReference>
<evidence type="ECO:0000256" key="2">
    <source>
        <dbReference type="ARBA" id="ARBA00022741"/>
    </source>
</evidence>
<reference evidence="7" key="1">
    <citation type="journal article" date="2018" name="Genome Announc.">
        <title>Complete genome sequence of a Dickeya fangzhongdai type strain causing bleeding canker of pear tree trunks.</title>
        <authorList>
            <person name="Zhao Y."/>
            <person name="Tian Y."/>
            <person name="Li X."/>
            <person name="Hu B."/>
        </authorList>
    </citation>
    <scope>NUCLEOTIDE SEQUENCE [LARGE SCALE GENOMIC DNA]</scope>
    <source>
        <strain evidence="7">DSM 101947</strain>
    </source>
</reference>
<dbReference type="InterPro" id="IPR003439">
    <property type="entry name" value="ABC_transporter-like_ATP-bd"/>
</dbReference>
<dbReference type="PANTHER" id="PTHR24220">
    <property type="entry name" value="IMPORT ATP-BINDING PROTEIN"/>
    <property type="match status" value="1"/>
</dbReference>
<feature type="domain" description="ABC transporter" evidence="5">
    <location>
        <begin position="18"/>
        <end position="239"/>
    </location>
</feature>
<dbReference type="GO" id="GO:0022857">
    <property type="term" value="F:transmembrane transporter activity"/>
    <property type="evidence" value="ECO:0007669"/>
    <property type="project" value="TreeGrafter"/>
</dbReference>
<dbReference type="EMBL" id="CP025003">
    <property type="protein sequence ID" value="ATZ93379.1"/>
    <property type="molecule type" value="Genomic_DNA"/>
</dbReference>
<protein>
    <submittedName>
        <fullName evidence="6">ABC transporter ATP-binding protein</fullName>
    </submittedName>
</protein>
<dbReference type="GO" id="GO:0005886">
    <property type="term" value="C:plasma membrane"/>
    <property type="evidence" value="ECO:0007669"/>
    <property type="project" value="TreeGrafter"/>
</dbReference>
<dbReference type="InterPro" id="IPR027417">
    <property type="entry name" value="P-loop_NTPase"/>
</dbReference>
<dbReference type="GeneID" id="66563685"/>
<sequence length="241" mass="26095">MQEGRFDTPPGTSAPGLIQLEQVSHAYPSALASHPVLHNVSLSVDAGQSCAIVGASGSGKSTLLNIIGLLDKPSSGRLWLNGCDMAQASADERARIRNQTIGFVFQSFNLLPRLSVLDNAALPLLYRGYSHRDAHQAARRQLERVGLAERLHYRPADLSGGQRQRVAIARALTGEPSLLLADEPTGNLDSQTAGDILSLLLALNREQGVTLVMVTHDESIARQMQRRIQVSDGRVQEYINS</sequence>
<accession>A0A2K8QIQ3</accession>
<dbReference type="SMART" id="SM00382">
    <property type="entry name" value="AAA"/>
    <property type="match status" value="1"/>
</dbReference>
<dbReference type="Pfam" id="PF00005">
    <property type="entry name" value="ABC_tran"/>
    <property type="match status" value="1"/>
</dbReference>
<dbReference type="InterPro" id="IPR003593">
    <property type="entry name" value="AAA+_ATPase"/>
</dbReference>
<dbReference type="InterPro" id="IPR017871">
    <property type="entry name" value="ABC_transporter-like_CS"/>
</dbReference>
<keyword evidence="1" id="KW-0813">Transport</keyword>
<gene>
    <name evidence="6" type="ORF">CVE23_04930</name>
</gene>
<evidence type="ECO:0000259" key="5">
    <source>
        <dbReference type="PROSITE" id="PS50893"/>
    </source>
</evidence>
<keyword evidence="2" id="KW-0547">Nucleotide-binding</keyword>
<dbReference type="GO" id="GO:0005524">
    <property type="term" value="F:ATP binding"/>
    <property type="evidence" value="ECO:0007669"/>
    <property type="project" value="UniProtKB-KW"/>
</dbReference>
<evidence type="ECO:0000313" key="7">
    <source>
        <dbReference type="Proteomes" id="UP000231901"/>
    </source>
</evidence>
<evidence type="ECO:0000256" key="1">
    <source>
        <dbReference type="ARBA" id="ARBA00022448"/>
    </source>
</evidence>
<dbReference type="CDD" id="cd03255">
    <property type="entry name" value="ABC_MJ0796_LolCDE_FtsE"/>
    <property type="match status" value="1"/>
</dbReference>
<dbReference type="PANTHER" id="PTHR24220:SF86">
    <property type="entry name" value="ABC TRANSPORTER ABCH.1"/>
    <property type="match status" value="1"/>
</dbReference>
<dbReference type="Proteomes" id="UP000231901">
    <property type="component" value="Chromosome"/>
</dbReference>
<dbReference type="PROSITE" id="PS50893">
    <property type="entry name" value="ABC_TRANSPORTER_2"/>
    <property type="match status" value="1"/>
</dbReference>
<dbReference type="PROSITE" id="PS00211">
    <property type="entry name" value="ABC_TRANSPORTER_1"/>
    <property type="match status" value="1"/>
</dbReference>
<comment type="similarity">
    <text evidence="4">Belongs to the ABC transporter superfamily. Macrolide exporter (TC 3.A.1.122) family.</text>
</comment>
<dbReference type="GO" id="GO:0016887">
    <property type="term" value="F:ATP hydrolysis activity"/>
    <property type="evidence" value="ECO:0007669"/>
    <property type="project" value="InterPro"/>
</dbReference>
<organism evidence="6 7">
    <name type="scientific">Dickeya fangzhongdai</name>
    <dbReference type="NCBI Taxonomy" id="1778540"/>
    <lineage>
        <taxon>Bacteria</taxon>
        <taxon>Pseudomonadati</taxon>
        <taxon>Pseudomonadota</taxon>
        <taxon>Gammaproteobacteria</taxon>
        <taxon>Enterobacterales</taxon>
        <taxon>Pectobacteriaceae</taxon>
        <taxon>Dickeya</taxon>
    </lineage>
</organism>
<dbReference type="FunFam" id="3.40.50.300:FF:000032">
    <property type="entry name" value="Export ABC transporter ATP-binding protein"/>
    <property type="match status" value="1"/>
</dbReference>
<keyword evidence="7" id="KW-1185">Reference proteome</keyword>
<proteinExistence type="inferred from homology"/>